<reference evidence="2 3" key="1">
    <citation type="submission" date="2016-01" db="EMBL/GenBank/DDBJ databases">
        <authorList>
            <person name="McClelland M."/>
            <person name="Jain A."/>
            <person name="Saraogi P."/>
            <person name="Mendelson R."/>
            <person name="Westerman R."/>
            <person name="SanMiguel P."/>
            <person name="Csonka L."/>
        </authorList>
    </citation>
    <scope>NUCLEOTIDE SEQUENCE [LARGE SCALE GENOMIC DNA]</scope>
    <source>
        <strain evidence="2 3">R-53146</strain>
    </source>
</reference>
<feature type="signal peptide" evidence="1">
    <location>
        <begin position="1"/>
        <end position="17"/>
    </location>
</feature>
<gene>
    <name evidence="2" type="ORF">Ga0061079_1177</name>
</gene>
<evidence type="ECO:0000313" key="3">
    <source>
        <dbReference type="Proteomes" id="UP000182761"/>
    </source>
</evidence>
<dbReference type="EMBL" id="FCOR01000017">
    <property type="protein sequence ID" value="CVK17139.1"/>
    <property type="molecule type" value="Genomic_DNA"/>
</dbReference>
<dbReference type="RefSeq" id="WP_141656257.1">
    <property type="nucleotide sequence ID" value="NZ_FCOR01000017.1"/>
</dbReference>
<organism evidence="2 3">
    <name type="scientific">Apibacter mensalis</name>
    <dbReference type="NCBI Taxonomy" id="1586267"/>
    <lineage>
        <taxon>Bacteria</taxon>
        <taxon>Pseudomonadati</taxon>
        <taxon>Bacteroidota</taxon>
        <taxon>Flavobacteriia</taxon>
        <taxon>Flavobacteriales</taxon>
        <taxon>Weeksellaceae</taxon>
        <taxon>Apibacter</taxon>
    </lineage>
</organism>
<protein>
    <submittedName>
        <fullName evidence="2">Uncharacterized protein</fullName>
    </submittedName>
</protein>
<proteinExistence type="predicted"/>
<evidence type="ECO:0000313" key="2">
    <source>
        <dbReference type="EMBL" id="CVK17139.1"/>
    </source>
</evidence>
<dbReference type="AlphaFoldDB" id="A0A0X3APS6"/>
<sequence>MKKLLFILLVSFSALNAQTTFSDADIAAAAGNRYETLLTNVDIVDSDGAIQGFMQLGLNFIHSDRKYNINNNQYIQYRFEKDIFTDKKETIYMYYRLYKKQIPQYNLPLTTKVEIWGDYANVIKFFIGFWSRQLDFENIKPGTVVNTRFLTDIATLRVDGSTAKITVVTAKDYKNSSNPEPSLSVVPVKKKEKTVKEYIKINDLTDFEKKVIINNLQSQLQNNWLRFSSQSVKEANFTIKVSQTKGDTNAYYQTEGTLPGLQDFLTQLSAGIHSHTDDLQDTLQVSIHKGQVSITYQ</sequence>
<evidence type="ECO:0000256" key="1">
    <source>
        <dbReference type="SAM" id="SignalP"/>
    </source>
</evidence>
<feature type="chain" id="PRO_5007049783" evidence="1">
    <location>
        <begin position="18"/>
        <end position="297"/>
    </location>
</feature>
<dbReference type="Proteomes" id="UP000182761">
    <property type="component" value="Unassembled WGS sequence"/>
</dbReference>
<keyword evidence="3" id="KW-1185">Reference proteome</keyword>
<keyword evidence="1" id="KW-0732">Signal</keyword>
<dbReference type="OrthoDB" id="1272599at2"/>
<accession>A0A0X3APS6</accession>
<dbReference type="STRING" id="1586267.GCA_001418685_02005"/>
<name>A0A0X3APS6_9FLAO</name>